<evidence type="ECO:0000256" key="2">
    <source>
        <dbReference type="ARBA" id="ARBA00022679"/>
    </source>
</evidence>
<dbReference type="InterPro" id="IPR022998">
    <property type="entry name" value="ThiamineP_synth_TenI"/>
</dbReference>
<feature type="binding site" evidence="9">
    <location>
        <position position="164"/>
    </location>
    <ligand>
        <name>2-[(2R,5Z)-2-carboxy-4-methylthiazol-5(2H)-ylidene]ethyl phosphate</name>
        <dbReference type="ChEBI" id="CHEBI:62899"/>
    </ligand>
</feature>
<evidence type="ECO:0000313" key="13">
    <source>
        <dbReference type="EMBL" id="MBB5019379.1"/>
    </source>
</evidence>
<dbReference type="GO" id="GO:0004789">
    <property type="term" value="F:thiamine-phosphate diphosphorylase activity"/>
    <property type="evidence" value="ECO:0007669"/>
    <property type="project" value="UniProtKB-UniRule"/>
</dbReference>
<name>A0A840MQM4_9PROT</name>
<feature type="binding site" evidence="9">
    <location>
        <position position="138"/>
    </location>
    <ligand>
        <name>4-amino-2-methyl-5-(diphosphooxymethyl)pyrimidine</name>
        <dbReference type="ChEBI" id="CHEBI:57841"/>
    </ligand>
</feature>
<reference evidence="13 14" key="1">
    <citation type="submission" date="2020-08" db="EMBL/GenBank/DDBJ databases">
        <title>Genomic Encyclopedia of Type Strains, Phase IV (KMG-IV): sequencing the most valuable type-strain genomes for metagenomic binning, comparative biology and taxonomic classification.</title>
        <authorList>
            <person name="Goeker M."/>
        </authorList>
    </citation>
    <scope>NUCLEOTIDE SEQUENCE [LARGE SCALE GENOMIC DNA]</scope>
    <source>
        <strain evidence="13 14">DSM 27165</strain>
    </source>
</reference>
<evidence type="ECO:0000256" key="1">
    <source>
        <dbReference type="ARBA" id="ARBA00005165"/>
    </source>
</evidence>
<dbReference type="GO" id="GO:0009229">
    <property type="term" value="P:thiamine diphosphate biosynthetic process"/>
    <property type="evidence" value="ECO:0007669"/>
    <property type="project" value="UniProtKB-UniRule"/>
</dbReference>
<feature type="domain" description="Thiamine phosphate synthase/TenI" evidence="12">
    <location>
        <begin position="8"/>
        <end position="187"/>
    </location>
</feature>
<dbReference type="InterPro" id="IPR034291">
    <property type="entry name" value="TMP_synthase"/>
</dbReference>
<feature type="binding site" evidence="9">
    <location>
        <position position="70"/>
    </location>
    <ligand>
        <name>Mg(2+)</name>
        <dbReference type="ChEBI" id="CHEBI:18420"/>
    </ligand>
</feature>
<comment type="cofactor">
    <cofactor evidence="9">
        <name>Mg(2+)</name>
        <dbReference type="ChEBI" id="CHEBI:18420"/>
    </cofactor>
    <text evidence="9">Binds 1 Mg(2+) ion per subunit.</text>
</comment>
<accession>A0A840MQM4</accession>
<feature type="binding site" evidence="9">
    <location>
        <begin position="37"/>
        <end position="41"/>
    </location>
    <ligand>
        <name>4-amino-2-methyl-5-(diphosphooxymethyl)pyrimidine</name>
        <dbReference type="ChEBI" id="CHEBI:57841"/>
    </ligand>
</feature>
<feature type="binding site" evidence="9">
    <location>
        <position position="69"/>
    </location>
    <ligand>
        <name>4-amino-2-methyl-5-(diphosphooxymethyl)pyrimidine</name>
        <dbReference type="ChEBI" id="CHEBI:57841"/>
    </ligand>
</feature>
<dbReference type="InterPro" id="IPR013785">
    <property type="entry name" value="Aldolase_TIM"/>
</dbReference>
<keyword evidence="3 9" id="KW-0479">Metal-binding</keyword>
<evidence type="ECO:0000256" key="11">
    <source>
        <dbReference type="RuleBase" id="RU004253"/>
    </source>
</evidence>
<comment type="function">
    <text evidence="9">Condenses 4-methyl-5-(beta-hydroxyethyl)thiazole monophosphate (THZ-P) and 2-methyl-4-amino-5-hydroxymethyl pyrimidine pyrophosphate (HMP-PP) to form thiamine monophosphate (TMP).</text>
</comment>
<feature type="binding site" evidence="9">
    <location>
        <position position="108"/>
    </location>
    <ligand>
        <name>4-amino-2-methyl-5-(diphosphooxymethyl)pyrimidine</name>
        <dbReference type="ChEBI" id="CHEBI:57841"/>
    </ligand>
</feature>
<dbReference type="EC" id="2.5.1.3" evidence="9"/>
<feature type="binding site" evidence="9">
    <location>
        <begin position="135"/>
        <end position="137"/>
    </location>
    <ligand>
        <name>2-[(2R,5Z)-2-carboxy-4-methylthiazol-5(2H)-ylidene]ethyl phosphate</name>
        <dbReference type="ChEBI" id="CHEBI:62899"/>
    </ligand>
</feature>
<comment type="caution">
    <text evidence="13">The sequence shown here is derived from an EMBL/GenBank/DDBJ whole genome shotgun (WGS) entry which is preliminary data.</text>
</comment>
<dbReference type="Gene3D" id="3.20.20.70">
    <property type="entry name" value="Aldolase class I"/>
    <property type="match status" value="1"/>
</dbReference>
<dbReference type="CDD" id="cd00564">
    <property type="entry name" value="TMP_TenI"/>
    <property type="match status" value="1"/>
</dbReference>
<keyword evidence="14" id="KW-1185">Reference proteome</keyword>
<evidence type="ECO:0000256" key="3">
    <source>
        <dbReference type="ARBA" id="ARBA00022723"/>
    </source>
</evidence>
<protein>
    <recommendedName>
        <fullName evidence="9">Thiamine-phosphate synthase</fullName>
        <shortName evidence="9">TP synthase</shortName>
        <shortName evidence="9">TPS</shortName>
        <ecNumber evidence="9">2.5.1.3</ecNumber>
    </recommendedName>
    <alternativeName>
        <fullName evidence="9">Thiamine-phosphate pyrophosphorylase</fullName>
        <shortName evidence="9">TMP pyrophosphorylase</shortName>
        <shortName evidence="9">TMP-PPase</shortName>
    </alternativeName>
</protein>
<organism evidence="13 14">
    <name type="scientific">Chitinivorax tropicus</name>
    <dbReference type="NCBI Taxonomy" id="714531"/>
    <lineage>
        <taxon>Bacteria</taxon>
        <taxon>Pseudomonadati</taxon>
        <taxon>Pseudomonadota</taxon>
        <taxon>Betaproteobacteria</taxon>
        <taxon>Chitinivorax</taxon>
    </lineage>
</organism>
<comment type="pathway">
    <text evidence="1 9 11">Cofactor biosynthesis; thiamine diphosphate biosynthesis; thiamine phosphate from 4-amino-2-methyl-5-diphosphomethylpyrimidine and 4-methyl-5-(2-phosphoethyl)-thiazole: step 1/1.</text>
</comment>
<gene>
    <name evidence="9" type="primary">thiE</name>
    <name evidence="13" type="ORF">HNQ59_002680</name>
</gene>
<evidence type="ECO:0000256" key="9">
    <source>
        <dbReference type="HAMAP-Rule" id="MF_00097"/>
    </source>
</evidence>
<dbReference type="Pfam" id="PF02581">
    <property type="entry name" value="TMP-TENI"/>
    <property type="match status" value="1"/>
</dbReference>
<dbReference type="NCBIfam" id="TIGR00693">
    <property type="entry name" value="thiE"/>
    <property type="match status" value="1"/>
</dbReference>
<keyword evidence="5 9" id="KW-0784">Thiamine biosynthesis</keyword>
<dbReference type="SUPFAM" id="SSF51391">
    <property type="entry name" value="Thiamin phosphate synthase"/>
    <property type="match status" value="1"/>
</dbReference>
<keyword evidence="4 9" id="KW-0460">Magnesium</keyword>
<dbReference type="EMBL" id="JACHHY010000016">
    <property type="protein sequence ID" value="MBB5019379.1"/>
    <property type="molecule type" value="Genomic_DNA"/>
</dbReference>
<sequence>MKHEIRGVYAITPDTMDTETLINKSRLVLTGGVSVLQYRNKHRDQALRLEQASSLKALCDEFSIPLIINDDISLAAEVGAAGVHLGKDDRALANARSELGSTAVVGISCYNQLSLARKAADEGASYVAFGAVFSSSTKPDAVNAPLSLFQQAKIIPVPVVAIGGITSVNALQVIQAGADAIAMISALFDAIDPLANSHQLSDLFR</sequence>
<proteinExistence type="inferred from homology"/>
<keyword evidence="2 9" id="KW-0808">Transferase</keyword>
<dbReference type="HAMAP" id="MF_00097">
    <property type="entry name" value="TMP_synthase"/>
    <property type="match status" value="1"/>
</dbReference>
<comment type="catalytic activity">
    <reaction evidence="8 9 10">
        <text>2-[(2R,5Z)-2-carboxy-4-methylthiazol-5(2H)-ylidene]ethyl phosphate + 4-amino-2-methyl-5-(diphosphooxymethyl)pyrimidine + 2 H(+) = thiamine phosphate + CO2 + diphosphate</text>
        <dbReference type="Rhea" id="RHEA:47844"/>
        <dbReference type="ChEBI" id="CHEBI:15378"/>
        <dbReference type="ChEBI" id="CHEBI:16526"/>
        <dbReference type="ChEBI" id="CHEBI:33019"/>
        <dbReference type="ChEBI" id="CHEBI:37575"/>
        <dbReference type="ChEBI" id="CHEBI:57841"/>
        <dbReference type="ChEBI" id="CHEBI:62899"/>
        <dbReference type="EC" id="2.5.1.3"/>
    </reaction>
</comment>
<evidence type="ECO:0000256" key="4">
    <source>
        <dbReference type="ARBA" id="ARBA00022842"/>
    </source>
</evidence>
<dbReference type="GO" id="GO:0005737">
    <property type="term" value="C:cytoplasm"/>
    <property type="evidence" value="ECO:0007669"/>
    <property type="project" value="TreeGrafter"/>
</dbReference>
<dbReference type="AlphaFoldDB" id="A0A840MQM4"/>
<feature type="binding site" evidence="9">
    <location>
        <position position="89"/>
    </location>
    <ligand>
        <name>Mg(2+)</name>
        <dbReference type="ChEBI" id="CHEBI:18420"/>
    </ligand>
</feature>
<dbReference type="PANTHER" id="PTHR20857">
    <property type="entry name" value="THIAMINE-PHOSPHATE PYROPHOSPHORYLASE"/>
    <property type="match status" value="1"/>
</dbReference>
<dbReference type="InterPro" id="IPR036206">
    <property type="entry name" value="ThiamineP_synth_sf"/>
</dbReference>
<evidence type="ECO:0000256" key="6">
    <source>
        <dbReference type="ARBA" id="ARBA00047334"/>
    </source>
</evidence>
<evidence type="ECO:0000259" key="12">
    <source>
        <dbReference type="Pfam" id="PF02581"/>
    </source>
</evidence>
<evidence type="ECO:0000256" key="10">
    <source>
        <dbReference type="RuleBase" id="RU003826"/>
    </source>
</evidence>
<dbReference type="PANTHER" id="PTHR20857:SF15">
    <property type="entry name" value="THIAMINE-PHOSPHATE SYNTHASE"/>
    <property type="match status" value="1"/>
</dbReference>
<dbReference type="Proteomes" id="UP000575898">
    <property type="component" value="Unassembled WGS sequence"/>
</dbReference>
<comment type="catalytic activity">
    <reaction evidence="7 9 10">
        <text>2-(2-carboxy-4-methylthiazol-5-yl)ethyl phosphate + 4-amino-2-methyl-5-(diphosphooxymethyl)pyrimidine + 2 H(+) = thiamine phosphate + CO2 + diphosphate</text>
        <dbReference type="Rhea" id="RHEA:47848"/>
        <dbReference type="ChEBI" id="CHEBI:15378"/>
        <dbReference type="ChEBI" id="CHEBI:16526"/>
        <dbReference type="ChEBI" id="CHEBI:33019"/>
        <dbReference type="ChEBI" id="CHEBI:37575"/>
        <dbReference type="ChEBI" id="CHEBI:57841"/>
        <dbReference type="ChEBI" id="CHEBI:62890"/>
        <dbReference type="EC" id="2.5.1.3"/>
    </reaction>
</comment>
<dbReference type="UniPathway" id="UPA00060">
    <property type="reaction ID" value="UER00141"/>
</dbReference>
<dbReference type="GO" id="GO:0000287">
    <property type="term" value="F:magnesium ion binding"/>
    <property type="evidence" value="ECO:0007669"/>
    <property type="project" value="UniProtKB-UniRule"/>
</dbReference>
<evidence type="ECO:0000313" key="14">
    <source>
        <dbReference type="Proteomes" id="UP000575898"/>
    </source>
</evidence>
<evidence type="ECO:0000256" key="7">
    <source>
        <dbReference type="ARBA" id="ARBA00047851"/>
    </source>
</evidence>
<feature type="binding site" evidence="9">
    <location>
        <begin position="184"/>
        <end position="185"/>
    </location>
    <ligand>
        <name>2-[(2R,5Z)-2-carboxy-4-methylthiazol-5(2H)-ylidene]ethyl phosphate</name>
        <dbReference type="ChEBI" id="CHEBI:62899"/>
    </ligand>
</feature>
<comment type="catalytic activity">
    <reaction evidence="6 9 10">
        <text>4-methyl-5-(2-phosphooxyethyl)-thiazole + 4-amino-2-methyl-5-(diphosphooxymethyl)pyrimidine + H(+) = thiamine phosphate + diphosphate</text>
        <dbReference type="Rhea" id="RHEA:22328"/>
        <dbReference type="ChEBI" id="CHEBI:15378"/>
        <dbReference type="ChEBI" id="CHEBI:33019"/>
        <dbReference type="ChEBI" id="CHEBI:37575"/>
        <dbReference type="ChEBI" id="CHEBI:57841"/>
        <dbReference type="ChEBI" id="CHEBI:58296"/>
        <dbReference type="EC" id="2.5.1.3"/>
    </reaction>
</comment>
<dbReference type="GO" id="GO:0009228">
    <property type="term" value="P:thiamine biosynthetic process"/>
    <property type="evidence" value="ECO:0007669"/>
    <property type="project" value="UniProtKB-KW"/>
</dbReference>
<evidence type="ECO:0000256" key="8">
    <source>
        <dbReference type="ARBA" id="ARBA00047883"/>
    </source>
</evidence>
<evidence type="ECO:0000256" key="5">
    <source>
        <dbReference type="ARBA" id="ARBA00022977"/>
    </source>
</evidence>
<comment type="similarity">
    <text evidence="9 10">Belongs to the thiamine-phosphate synthase family.</text>
</comment>